<protein>
    <submittedName>
        <fullName evidence="1">Uncharacterized protein</fullName>
    </submittedName>
</protein>
<organism evidence="1">
    <name type="scientific">Arundo donax</name>
    <name type="common">Giant reed</name>
    <name type="synonym">Donax arundinaceus</name>
    <dbReference type="NCBI Taxonomy" id="35708"/>
    <lineage>
        <taxon>Eukaryota</taxon>
        <taxon>Viridiplantae</taxon>
        <taxon>Streptophyta</taxon>
        <taxon>Embryophyta</taxon>
        <taxon>Tracheophyta</taxon>
        <taxon>Spermatophyta</taxon>
        <taxon>Magnoliopsida</taxon>
        <taxon>Liliopsida</taxon>
        <taxon>Poales</taxon>
        <taxon>Poaceae</taxon>
        <taxon>PACMAD clade</taxon>
        <taxon>Arundinoideae</taxon>
        <taxon>Arundineae</taxon>
        <taxon>Arundo</taxon>
    </lineage>
</organism>
<name>A0A0A9A9L9_ARUDO</name>
<accession>A0A0A9A9L9</accession>
<proteinExistence type="predicted"/>
<sequence>MRLRQGGFDSGLLY</sequence>
<dbReference type="EMBL" id="GBRH01254143">
    <property type="protein sequence ID" value="JAD43752.1"/>
    <property type="molecule type" value="Transcribed_RNA"/>
</dbReference>
<reference evidence="1" key="2">
    <citation type="journal article" date="2015" name="Data Brief">
        <title>Shoot transcriptome of the giant reed, Arundo donax.</title>
        <authorList>
            <person name="Barrero R.A."/>
            <person name="Guerrero F.D."/>
            <person name="Moolhuijzen P."/>
            <person name="Goolsby J.A."/>
            <person name="Tidwell J."/>
            <person name="Bellgard S.E."/>
            <person name="Bellgard M.I."/>
        </authorList>
    </citation>
    <scope>NUCLEOTIDE SEQUENCE</scope>
    <source>
        <tissue evidence="1">Shoot tissue taken approximately 20 cm above the soil surface</tissue>
    </source>
</reference>
<reference evidence="1" key="1">
    <citation type="submission" date="2014-09" db="EMBL/GenBank/DDBJ databases">
        <authorList>
            <person name="Magalhaes I.L.F."/>
            <person name="Oliveira U."/>
            <person name="Santos F.R."/>
            <person name="Vidigal T.H.D.A."/>
            <person name="Brescovit A.D."/>
            <person name="Santos A.J."/>
        </authorList>
    </citation>
    <scope>NUCLEOTIDE SEQUENCE</scope>
    <source>
        <tissue evidence="1">Shoot tissue taken approximately 20 cm above the soil surface</tissue>
    </source>
</reference>
<evidence type="ECO:0000313" key="1">
    <source>
        <dbReference type="EMBL" id="JAD43752.1"/>
    </source>
</evidence>